<dbReference type="InterPro" id="IPR031734">
    <property type="entry name" value="MBF2"/>
</dbReference>
<dbReference type="InParanoid" id="A0A1S4FBW5"/>
<gene>
    <name evidence="1" type="primary">5567042</name>
</gene>
<protein>
    <submittedName>
        <fullName evidence="1">Uncharacterized protein</fullName>
    </submittedName>
</protein>
<dbReference type="VEuPathDB" id="VectorBase:AAEL005789"/>
<evidence type="ECO:0000313" key="1">
    <source>
        <dbReference type="EnsemblMetazoa" id="AAEL005789-PA"/>
    </source>
</evidence>
<dbReference type="Proteomes" id="UP000008820">
    <property type="component" value="Chromosome 1"/>
</dbReference>
<reference evidence="1" key="2">
    <citation type="submission" date="2020-05" db="UniProtKB">
        <authorList>
            <consortium name="EnsemblMetazoa"/>
        </authorList>
    </citation>
    <scope>IDENTIFICATION</scope>
    <source>
        <strain evidence="1">LVP_AGWG</strain>
    </source>
</reference>
<dbReference type="OrthoDB" id="8192785at2759"/>
<dbReference type="EnsemblMetazoa" id="AAEL005789-RA">
    <property type="protein sequence ID" value="AAEL005789-PA"/>
    <property type="gene ID" value="AAEL005789"/>
</dbReference>
<dbReference type="Pfam" id="PF15868">
    <property type="entry name" value="MBF2"/>
    <property type="match status" value="1"/>
</dbReference>
<accession>A0A1S4FBW5</accession>
<organism evidence="1 2">
    <name type="scientific">Aedes aegypti</name>
    <name type="common">Yellowfever mosquito</name>
    <name type="synonym">Culex aegypti</name>
    <dbReference type="NCBI Taxonomy" id="7159"/>
    <lineage>
        <taxon>Eukaryota</taxon>
        <taxon>Metazoa</taxon>
        <taxon>Ecdysozoa</taxon>
        <taxon>Arthropoda</taxon>
        <taxon>Hexapoda</taxon>
        <taxon>Insecta</taxon>
        <taxon>Pterygota</taxon>
        <taxon>Neoptera</taxon>
        <taxon>Endopterygota</taxon>
        <taxon>Diptera</taxon>
        <taxon>Nematocera</taxon>
        <taxon>Culicoidea</taxon>
        <taxon>Culicidae</taxon>
        <taxon>Culicinae</taxon>
        <taxon>Aedini</taxon>
        <taxon>Aedes</taxon>
        <taxon>Stegomyia</taxon>
    </lineage>
</organism>
<proteinExistence type="predicted"/>
<name>A0A1S4FBW5_AEDAE</name>
<sequence length="195" mass="21895">MTFLGGLCLKVCVMVCLWHSFTWATPVPQEQMLSIVAKRQAKGGSDRPKIRNEVAEFLESGKMINDYVWVDVTTKKFVPVPGNDLEFGNCSESDELIYFDNTVIENSGPSTLNGTLEIYIDAPVNITCVRAIDQIKDGFGAVPTYNSMGSNWAKIDVSGQYGRGFHFHIYVYGTRQKKSSYEKEKERKDSQSNLV</sequence>
<dbReference type="AlphaFoldDB" id="A0A1S4FBW5"/>
<keyword evidence="2" id="KW-1185">Reference proteome</keyword>
<evidence type="ECO:0000313" key="2">
    <source>
        <dbReference type="Proteomes" id="UP000008820"/>
    </source>
</evidence>
<reference evidence="1 2" key="1">
    <citation type="submission" date="2017-06" db="EMBL/GenBank/DDBJ databases">
        <title>Aedes aegypti genome working group (AGWG) sequencing and assembly.</title>
        <authorList>
            <consortium name="Aedes aegypti Genome Working Group (AGWG)"/>
            <person name="Matthews B.J."/>
        </authorList>
    </citation>
    <scope>NUCLEOTIDE SEQUENCE [LARGE SCALE GENOMIC DNA]</scope>
    <source>
        <strain evidence="1 2">LVP_AGWG</strain>
    </source>
</reference>